<dbReference type="CDD" id="cd16105">
    <property type="entry name" value="Ubl_ASPSCR1_like"/>
    <property type="match status" value="1"/>
</dbReference>
<evidence type="ECO:0000313" key="4">
    <source>
        <dbReference type="Proteomes" id="UP000799640"/>
    </source>
</evidence>
<dbReference type="Proteomes" id="UP000799640">
    <property type="component" value="Unassembled WGS sequence"/>
</dbReference>
<keyword evidence="4" id="KW-1185">Reference proteome</keyword>
<dbReference type="InterPro" id="IPR059238">
    <property type="entry name" value="UBX1_UBXN9"/>
</dbReference>
<dbReference type="AlphaFoldDB" id="A0A6G1IAZ9"/>
<dbReference type="GO" id="GO:0012506">
    <property type="term" value="C:vesicle membrane"/>
    <property type="evidence" value="ECO:0007669"/>
    <property type="project" value="TreeGrafter"/>
</dbReference>
<dbReference type="PANTHER" id="PTHR46467:SF1">
    <property type="entry name" value="TETHER CONTAINING UBX DOMAIN FOR GLUT4"/>
    <property type="match status" value="1"/>
</dbReference>
<dbReference type="GO" id="GO:0005634">
    <property type="term" value="C:nucleus"/>
    <property type="evidence" value="ECO:0007669"/>
    <property type="project" value="TreeGrafter"/>
</dbReference>
<dbReference type="EMBL" id="ML996687">
    <property type="protein sequence ID" value="KAF2405354.1"/>
    <property type="molecule type" value="Genomic_DNA"/>
</dbReference>
<dbReference type="GO" id="GO:0005737">
    <property type="term" value="C:cytoplasm"/>
    <property type="evidence" value="ECO:0007669"/>
    <property type="project" value="TreeGrafter"/>
</dbReference>
<evidence type="ECO:0000259" key="2">
    <source>
        <dbReference type="Pfam" id="PF11470"/>
    </source>
</evidence>
<name>A0A6G1IAZ9_9PEZI</name>
<organism evidence="3 4">
    <name type="scientific">Trichodelitschia bisporula</name>
    <dbReference type="NCBI Taxonomy" id="703511"/>
    <lineage>
        <taxon>Eukaryota</taxon>
        <taxon>Fungi</taxon>
        <taxon>Dikarya</taxon>
        <taxon>Ascomycota</taxon>
        <taxon>Pezizomycotina</taxon>
        <taxon>Dothideomycetes</taxon>
        <taxon>Dothideomycetes incertae sedis</taxon>
        <taxon>Phaeotrichales</taxon>
        <taxon>Phaeotrichaceae</taxon>
        <taxon>Trichodelitschia</taxon>
    </lineage>
</organism>
<feature type="compositionally biased region" description="Low complexity" evidence="1">
    <location>
        <begin position="302"/>
        <end position="319"/>
    </location>
</feature>
<accession>A0A6G1IAZ9</accession>
<dbReference type="OrthoDB" id="440781at2759"/>
<evidence type="ECO:0000256" key="1">
    <source>
        <dbReference type="SAM" id="MobiDB-lite"/>
    </source>
</evidence>
<reference evidence="3" key="1">
    <citation type="journal article" date="2020" name="Stud. Mycol.">
        <title>101 Dothideomycetes genomes: a test case for predicting lifestyles and emergence of pathogens.</title>
        <authorList>
            <person name="Haridas S."/>
            <person name="Albert R."/>
            <person name="Binder M."/>
            <person name="Bloem J."/>
            <person name="Labutti K."/>
            <person name="Salamov A."/>
            <person name="Andreopoulos B."/>
            <person name="Baker S."/>
            <person name="Barry K."/>
            <person name="Bills G."/>
            <person name="Bluhm B."/>
            <person name="Cannon C."/>
            <person name="Castanera R."/>
            <person name="Culley D."/>
            <person name="Daum C."/>
            <person name="Ezra D."/>
            <person name="Gonzalez J."/>
            <person name="Henrissat B."/>
            <person name="Kuo A."/>
            <person name="Liang C."/>
            <person name="Lipzen A."/>
            <person name="Lutzoni F."/>
            <person name="Magnuson J."/>
            <person name="Mondo S."/>
            <person name="Nolan M."/>
            <person name="Ohm R."/>
            <person name="Pangilinan J."/>
            <person name="Park H.-J."/>
            <person name="Ramirez L."/>
            <person name="Alfaro M."/>
            <person name="Sun H."/>
            <person name="Tritt A."/>
            <person name="Yoshinaga Y."/>
            <person name="Zwiers L.-H."/>
            <person name="Turgeon B."/>
            <person name="Goodwin S."/>
            <person name="Spatafora J."/>
            <person name="Crous P."/>
            <person name="Grigoriev I."/>
        </authorList>
    </citation>
    <scope>NUCLEOTIDE SEQUENCE</scope>
    <source>
        <strain evidence="3">CBS 262.69</strain>
    </source>
</reference>
<feature type="domain" description="TUG ubiquitin-like" evidence="2">
    <location>
        <begin position="8"/>
        <end position="71"/>
    </location>
</feature>
<proteinExistence type="predicted"/>
<sequence length="518" mass="55472">MASHVVVIDSSLRRCTVKTTPGMYLSDVAAQACKKFGLAPENYSLKYNKKQVDLSRTYRLAGLPSGAQLELVQASRSPTVVNVALQLPPNEGNTRLTDKFPSSTSLWQILRRFEAGVAGGPGARTLNLTQRGIAQMDTTSAGRLFFEMPVVNVVGRECGSFTELQKTLAQLGITGGSALLRLGFRNSGQPLEEAMRDISTYFDGLEQDTSTTEAHGAHAAPPAQFTSVPEVDAEPASVAGETNLGGPDPEVPAETPQPSEPKVTTATTTETKPTPPHPANPSSPEPTTNPNPSALDSLTVYAAPESSTPAAASTPFSPADYEPTIDHAKSHQAALAQQTRNKRLPSDRELADAEAARQARLSAIAELKLKVRLPDQMQVARGLGREHTTADVYAWVRGLLASPEPFVLRYVDRKGANVVLPDGPARLVQDVGWTGAMLVTMLWGEGVGDDVRRRPCLKDEVLGLAQPIPVPEAQKEAPEEEKKGFFAGVFGKDQKKGNTLSGAEKEAKLKGLLRFGKK</sequence>
<dbReference type="InterPro" id="IPR021569">
    <property type="entry name" value="TUG-UBL1"/>
</dbReference>
<dbReference type="CDD" id="cd17075">
    <property type="entry name" value="UBX1_UBXN9"/>
    <property type="match status" value="1"/>
</dbReference>
<dbReference type="Gene3D" id="3.10.20.90">
    <property type="entry name" value="Phosphatidylinositol 3-kinase Catalytic Subunit, Chain A, domain 1"/>
    <property type="match status" value="1"/>
</dbReference>
<protein>
    <recommendedName>
        <fullName evidence="2">TUG ubiquitin-like domain-containing protein</fullName>
    </recommendedName>
</protein>
<evidence type="ECO:0000313" key="3">
    <source>
        <dbReference type="EMBL" id="KAF2405354.1"/>
    </source>
</evidence>
<feature type="compositionally biased region" description="Low complexity" evidence="1">
    <location>
        <begin position="260"/>
        <end position="272"/>
    </location>
</feature>
<feature type="compositionally biased region" description="Pro residues" evidence="1">
    <location>
        <begin position="273"/>
        <end position="289"/>
    </location>
</feature>
<dbReference type="SUPFAM" id="SSF54236">
    <property type="entry name" value="Ubiquitin-like"/>
    <property type="match status" value="1"/>
</dbReference>
<feature type="region of interest" description="Disordered" evidence="1">
    <location>
        <begin position="238"/>
        <end position="329"/>
    </location>
</feature>
<dbReference type="InterPro" id="IPR029071">
    <property type="entry name" value="Ubiquitin-like_domsf"/>
</dbReference>
<gene>
    <name evidence="3" type="ORF">EJ06DRAFT_23051</name>
</gene>
<dbReference type="PANTHER" id="PTHR46467">
    <property type="entry name" value="TETHER CONTAINING UBX DOMAIN FOR GLUT4"/>
    <property type="match status" value="1"/>
</dbReference>
<dbReference type="Pfam" id="PF11470">
    <property type="entry name" value="TUG-UBL1"/>
    <property type="match status" value="1"/>
</dbReference>
<dbReference type="GO" id="GO:0006886">
    <property type="term" value="P:intracellular protein transport"/>
    <property type="evidence" value="ECO:0007669"/>
    <property type="project" value="TreeGrafter"/>
</dbReference>